<name>A0AC60A5Y6_RANTA</name>
<evidence type="ECO:0000313" key="1">
    <source>
        <dbReference type="EMBL" id="CAN0562304.1"/>
    </source>
</evidence>
<accession>A0AC60A5Y6</accession>
<reference evidence="1" key="2">
    <citation type="submission" date="2025-03" db="EMBL/GenBank/DDBJ databases">
        <authorList>
            <consortium name="ELIXIR-Norway"/>
            <consortium name="Elixir Norway"/>
        </authorList>
    </citation>
    <scope>NUCLEOTIDE SEQUENCE</scope>
</reference>
<sequence>MKCVGKIVKKEVCNKTYREISEFFKKILADVVVHIQTLLACVLSHSTVSDSVTPMDCSPPGSSVHGILQARRVEWGAMPSSRGSSQPRNQIHVSCVSCIAGGFLTC</sequence>
<dbReference type="EMBL" id="OX596092">
    <property type="protein sequence ID" value="CAN0562304.1"/>
    <property type="molecule type" value="Genomic_DNA"/>
</dbReference>
<gene>
    <name evidence="1" type="ORF">MRATA1EN22A_LOCUS27331</name>
</gene>
<protein>
    <submittedName>
        <fullName evidence="1">Uncharacterized protein</fullName>
    </submittedName>
</protein>
<dbReference type="Proteomes" id="UP001162501">
    <property type="component" value="Chromosome 8"/>
</dbReference>
<organism evidence="1 2">
    <name type="scientific">Rangifer tarandus platyrhynchus</name>
    <name type="common">Svalbard reindeer</name>
    <dbReference type="NCBI Taxonomy" id="3082113"/>
    <lineage>
        <taxon>Eukaryota</taxon>
        <taxon>Metazoa</taxon>
        <taxon>Chordata</taxon>
        <taxon>Craniata</taxon>
        <taxon>Vertebrata</taxon>
        <taxon>Euteleostomi</taxon>
        <taxon>Mammalia</taxon>
        <taxon>Eutheria</taxon>
        <taxon>Laurasiatheria</taxon>
        <taxon>Artiodactyla</taxon>
        <taxon>Ruminantia</taxon>
        <taxon>Pecora</taxon>
        <taxon>Cervidae</taxon>
        <taxon>Odocoileinae</taxon>
        <taxon>Rangifer</taxon>
    </lineage>
</organism>
<proteinExistence type="predicted"/>
<reference evidence="1" key="1">
    <citation type="submission" date="2023-05" db="EMBL/GenBank/DDBJ databases">
        <authorList>
            <consortium name="ELIXIR-Norway"/>
        </authorList>
    </citation>
    <scope>NUCLEOTIDE SEQUENCE</scope>
</reference>
<evidence type="ECO:0000313" key="2">
    <source>
        <dbReference type="Proteomes" id="UP001162501"/>
    </source>
</evidence>